<keyword evidence="7 15" id="KW-0269">Exonuclease</keyword>
<evidence type="ECO:0000256" key="5">
    <source>
        <dbReference type="ARBA" id="ARBA00022801"/>
    </source>
</evidence>
<feature type="domain" description="UvrD-like helicase ATP-binding" evidence="18">
    <location>
        <begin position="2"/>
        <end position="468"/>
    </location>
</feature>
<dbReference type="Pfam" id="PF00580">
    <property type="entry name" value="UvrD-helicase"/>
    <property type="match status" value="1"/>
</dbReference>
<comment type="similarity">
    <text evidence="15">Belongs to the helicase family. UvrD subfamily.</text>
</comment>
<feature type="active site" description="For nuclease activity" evidence="15">
    <location>
        <position position="1146"/>
    </location>
</feature>
<dbReference type="GO" id="GO:0005524">
    <property type="term" value="F:ATP binding"/>
    <property type="evidence" value="ECO:0007669"/>
    <property type="project" value="UniProtKB-UniRule"/>
</dbReference>
<dbReference type="RefSeq" id="WP_108971743.1">
    <property type="nucleotide sequence ID" value="NZ_CP022188.1"/>
</dbReference>
<dbReference type="EC" id="3.1.11.5" evidence="15"/>
<evidence type="ECO:0000313" key="21">
    <source>
        <dbReference type="Proteomes" id="UP000244902"/>
    </source>
</evidence>
<keyword evidence="4 15" id="KW-0227">DNA damage</keyword>
<evidence type="ECO:0000256" key="4">
    <source>
        <dbReference type="ARBA" id="ARBA00022763"/>
    </source>
</evidence>
<dbReference type="OrthoDB" id="5905204at2"/>
<evidence type="ECO:0000256" key="17">
    <source>
        <dbReference type="SAM" id="MobiDB-lite"/>
    </source>
</evidence>
<keyword evidence="8 15" id="KW-0067">ATP-binding</keyword>
<accession>A0A2U8GZC4</accession>
<comment type="catalytic activity">
    <reaction evidence="15">
        <text>Exonucleolytic cleavage (in the presence of ATP) in either 5'- to 3'- or 3'- to 5'-direction to yield 5'-phosphooligonucleotides.</text>
        <dbReference type="EC" id="3.1.11.5"/>
    </reaction>
</comment>
<comment type="cofactor">
    <cofactor evidence="15">
        <name>Mg(2+)</name>
        <dbReference type="ChEBI" id="CHEBI:18420"/>
    </cofactor>
    <text evidence="15">Binds 1 Mg(2+) ion per subunit.</text>
</comment>
<dbReference type="Gene3D" id="1.10.3170.10">
    <property type="entry name" value="Recbcd, chain B, domain 2"/>
    <property type="match status" value="1"/>
</dbReference>
<dbReference type="GO" id="GO:0008854">
    <property type="term" value="F:exodeoxyribonuclease V activity"/>
    <property type="evidence" value="ECO:0007669"/>
    <property type="project" value="UniProtKB-EC"/>
</dbReference>
<keyword evidence="1 15" id="KW-0540">Nuclease</keyword>
<dbReference type="GO" id="GO:0009338">
    <property type="term" value="C:exodeoxyribonuclease V complex"/>
    <property type="evidence" value="ECO:0007669"/>
    <property type="project" value="TreeGrafter"/>
</dbReference>
<dbReference type="Gene3D" id="1.10.486.10">
    <property type="entry name" value="PCRA, domain 4"/>
    <property type="match status" value="1"/>
</dbReference>
<evidence type="ECO:0000256" key="13">
    <source>
        <dbReference type="ARBA" id="ARBA00034617"/>
    </source>
</evidence>
<dbReference type="PANTHER" id="PTHR11070:SF23">
    <property type="entry name" value="RECBCD ENZYME SUBUNIT RECB"/>
    <property type="match status" value="1"/>
</dbReference>
<proteinExistence type="inferred from homology"/>
<dbReference type="SUPFAM" id="SSF52540">
    <property type="entry name" value="P-loop containing nucleoside triphosphate hydrolases"/>
    <property type="match status" value="1"/>
</dbReference>
<dbReference type="GO" id="GO:0043138">
    <property type="term" value="F:3'-5' DNA helicase activity"/>
    <property type="evidence" value="ECO:0007669"/>
    <property type="project" value="UniProtKB-UniRule"/>
</dbReference>
<comment type="miscellaneous">
    <text evidence="15">In the RecBCD complex, RecB has a slow 3'-5' helicase, an exonuclease activity and loads RecA onto ssDNA, RecD has a fast 5'-3' helicase activity, while RecC stimulates the ATPase and processivity of the RecB helicase and contributes to recognition of the Chi site.</text>
</comment>
<keyword evidence="6 15" id="KW-0347">Helicase</keyword>
<dbReference type="GO" id="GO:0003677">
    <property type="term" value="F:DNA binding"/>
    <property type="evidence" value="ECO:0007669"/>
    <property type="project" value="UniProtKB-UniRule"/>
</dbReference>
<evidence type="ECO:0000256" key="14">
    <source>
        <dbReference type="ARBA" id="ARBA00048988"/>
    </source>
</evidence>
<dbReference type="InterPro" id="IPR027417">
    <property type="entry name" value="P-loop_NTPase"/>
</dbReference>
<dbReference type="InterPro" id="IPR000212">
    <property type="entry name" value="DNA_helicase_UvrD/REP"/>
</dbReference>
<evidence type="ECO:0000259" key="18">
    <source>
        <dbReference type="PROSITE" id="PS51198"/>
    </source>
</evidence>
<feature type="region of interest" description="Nuclease activity, interacts with RecD and RecA" evidence="15">
    <location>
        <begin position="946"/>
        <end position="1253"/>
    </location>
</feature>
<name>A0A2U8GZC4_9RHOO</name>
<dbReference type="InterPro" id="IPR011335">
    <property type="entry name" value="Restrct_endonuc-II-like"/>
</dbReference>
<comment type="domain">
    <text evidence="15">The C-terminal domain has nuclease activity and interacts with RecD. It interacts with RecA, facilitating its loading onto ssDNA.</text>
</comment>
<evidence type="ECO:0000256" key="10">
    <source>
        <dbReference type="ARBA" id="ARBA00023125"/>
    </source>
</evidence>
<evidence type="ECO:0000256" key="16">
    <source>
        <dbReference type="PROSITE-ProRule" id="PRU00560"/>
    </source>
</evidence>
<dbReference type="InterPro" id="IPR011604">
    <property type="entry name" value="PDDEXK-like_dom_sf"/>
</dbReference>
<dbReference type="NCBIfam" id="TIGR00609">
    <property type="entry name" value="recB"/>
    <property type="match status" value="1"/>
</dbReference>
<keyword evidence="3 15" id="KW-0547">Nucleotide-binding</keyword>
<evidence type="ECO:0000256" key="1">
    <source>
        <dbReference type="ARBA" id="ARBA00022722"/>
    </source>
</evidence>
<dbReference type="InterPro" id="IPR014017">
    <property type="entry name" value="DNA_helicase_UvrD-like_C"/>
</dbReference>
<feature type="domain" description="UvrD-like helicase C-terminal" evidence="19">
    <location>
        <begin position="504"/>
        <end position="769"/>
    </location>
</feature>
<dbReference type="HAMAP" id="MF_01485">
    <property type="entry name" value="RecB"/>
    <property type="match status" value="1"/>
</dbReference>
<keyword evidence="5 15" id="KW-0378">Hydrolase</keyword>
<dbReference type="PROSITE" id="PS51217">
    <property type="entry name" value="UVRD_HELICASE_CTER"/>
    <property type="match status" value="1"/>
</dbReference>
<comment type="subunit">
    <text evidence="15">Heterotrimer of RecB, RecC and RecD. All subunits contribute to DNA-binding. Interacts with RecA.</text>
</comment>
<keyword evidence="10 15" id="KW-0238">DNA-binding</keyword>
<dbReference type="EMBL" id="CP022188">
    <property type="protein sequence ID" value="AWI78804.1"/>
    <property type="molecule type" value="Genomic_DNA"/>
</dbReference>
<evidence type="ECO:0000256" key="3">
    <source>
        <dbReference type="ARBA" id="ARBA00022741"/>
    </source>
</evidence>
<dbReference type="AlphaFoldDB" id="A0A2U8GZC4"/>
<feature type="binding site" evidence="15">
    <location>
        <position position="1146"/>
    </location>
    <ligand>
        <name>Mg(2+)</name>
        <dbReference type="ChEBI" id="CHEBI:18420"/>
    </ligand>
</feature>
<feature type="binding site" evidence="15">
    <location>
        <position position="1014"/>
    </location>
    <ligand>
        <name>Mg(2+)</name>
        <dbReference type="ChEBI" id="CHEBI:18420"/>
    </ligand>
</feature>
<keyword evidence="2 15" id="KW-0479">Metal-binding</keyword>
<dbReference type="SUPFAM" id="SSF52980">
    <property type="entry name" value="Restriction endonuclease-like"/>
    <property type="match status" value="1"/>
</dbReference>
<dbReference type="GO" id="GO:0000287">
    <property type="term" value="F:magnesium ion binding"/>
    <property type="evidence" value="ECO:0007669"/>
    <property type="project" value="UniProtKB-UniRule"/>
</dbReference>
<dbReference type="GO" id="GO:0016887">
    <property type="term" value="F:ATP hydrolysis activity"/>
    <property type="evidence" value="ECO:0007669"/>
    <property type="project" value="RHEA"/>
</dbReference>
<keyword evidence="9 15" id="KW-0460">Magnesium</keyword>
<dbReference type="Gene3D" id="3.90.320.10">
    <property type="match status" value="1"/>
</dbReference>
<protein>
    <recommendedName>
        <fullName evidence="15">RecBCD enzyme subunit RecB</fullName>
        <ecNumber evidence="15">3.1.11.5</ecNumber>
        <ecNumber evidence="15">5.6.2.4</ecNumber>
    </recommendedName>
    <alternativeName>
        <fullName evidence="15">DNA 3'-5' helicase subunit RecB</fullName>
    </alternativeName>
    <alternativeName>
        <fullName evidence="15">Exonuclease V subunit RecB</fullName>
        <shortName evidence="15">ExoV subunit RecB</shortName>
    </alternativeName>
    <alternativeName>
        <fullName evidence="15">Helicase/nuclease RecBCD subunit RecB</fullName>
    </alternativeName>
</protein>
<dbReference type="InterPro" id="IPR038726">
    <property type="entry name" value="PDDEXK_AddAB-type"/>
</dbReference>
<reference evidence="20 21" key="1">
    <citation type="submission" date="2017-06" db="EMBL/GenBank/DDBJ databases">
        <title>Azoarcus sp. TSNA42 complete genome sequence.</title>
        <authorList>
            <person name="Woo J.-H."/>
            <person name="Kim H.-S."/>
        </authorList>
    </citation>
    <scope>NUCLEOTIDE SEQUENCE [LARGE SCALE GENOMIC DNA]</scope>
    <source>
        <strain evidence="20 21">TSNA42</strain>
    </source>
</reference>
<dbReference type="PANTHER" id="PTHR11070">
    <property type="entry name" value="UVRD / RECB / PCRA DNA HELICASE FAMILY MEMBER"/>
    <property type="match status" value="1"/>
</dbReference>
<keyword evidence="11 15" id="KW-0234">DNA repair</keyword>
<evidence type="ECO:0000256" key="11">
    <source>
        <dbReference type="ARBA" id="ARBA00023204"/>
    </source>
</evidence>
<feature type="region of interest" description="DNA-binding and helicase activity, interacts with RecC" evidence="15">
    <location>
        <begin position="1"/>
        <end position="926"/>
    </location>
</feature>
<dbReference type="Gene3D" id="3.40.50.300">
    <property type="entry name" value="P-loop containing nucleotide triphosphate hydrolases"/>
    <property type="match status" value="2"/>
</dbReference>
<evidence type="ECO:0000256" key="9">
    <source>
        <dbReference type="ARBA" id="ARBA00022842"/>
    </source>
</evidence>
<evidence type="ECO:0000256" key="6">
    <source>
        <dbReference type="ARBA" id="ARBA00022806"/>
    </source>
</evidence>
<evidence type="ECO:0000256" key="8">
    <source>
        <dbReference type="ARBA" id="ARBA00022840"/>
    </source>
</evidence>
<dbReference type="GO" id="GO:0000724">
    <property type="term" value="P:double-strand break repair via homologous recombination"/>
    <property type="evidence" value="ECO:0007669"/>
    <property type="project" value="UniProtKB-UniRule"/>
</dbReference>
<keyword evidence="12 15" id="KW-0413">Isomerase</keyword>
<dbReference type="CDD" id="cd22352">
    <property type="entry name" value="RecB_C-like"/>
    <property type="match status" value="1"/>
</dbReference>
<dbReference type="Proteomes" id="UP000244902">
    <property type="component" value="Chromosome"/>
</dbReference>
<feature type="binding site" evidence="16">
    <location>
        <begin position="23"/>
        <end position="30"/>
    </location>
    <ligand>
        <name>ATP</name>
        <dbReference type="ChEBI" id="CHEBI:30616"/>
    </ligand>
</feature>
<feature type="region of interest" description="Disordered" evidence="17">
    <location>
        <begin position="913"/>
        <end position="944"/>
    </location>
</feature>
<evidence type="ECO:0000256" key="12">
    <source>
        <dbReference type="ARBA" id="ARBA00023235"/>
    </source>
</evidence>
<dbReference type="InterPro" id="IPR014016">
    <property type="entry name" value="UvrD-like_ATP-bd"/>
</dbReference>
<gene>
    <name evidence="15 20" type="primary">recB</name>
    <name evidence="20" type="ORF">CEW87_05160</name>
</gene>
<dbReference type="GO" id="GO:0005829">
    <property type="term" value="C:cytosol"/>
    <property type="evidence" value="ECO:0007669"/>
    <property type="project" value="TreeGrafter"/>
</dbReference>
<feature type="binding site" evidence="15">
    <location>
        <position position="1133"/>
    </location>
    <ligand>
        <name>Mg(2+)</name>
        <dbReference type="ChEBI" id="CHEBI:18420"/>
    </ligand>
</feature>
<dbReference type="Pfam" id="PF13361">
    <property type="entry name" value="UvrD_C"/>
    <property type="match status" value="1"/>
</dbReference>
<comment type="catalytic activity">
    <reaction evidence="13 15">
        <text>Couples ATP hydrolysis with the unwinding of duplex DNA by translocating in the 3'-5' direction.</text>
        <dbReference type="EC" id="5.6.2.4"/>
    </reaction>
</comment>
<evidence type="ECO:0000313" key="20">
    <source>
        <dbReference type="EMBL" id="AWI78804.1"/>
    </source>
</evidence>
<dbReference type="InterPro" id="IPR004586">
    <property type="entry name" value="RecB"/>
</dbReference>
<comment type="function">
    <text evidence="15">A helicase/nuclease that prepares dsDNA breaks (DSB) for recombinational DNA repair. Binds to DSBs and unwinds DNA via a highly rapid and processive ATP-dependent bidirectional helicase activity. Unwinds dsDNA until it encounters a Chi (crossover hotspot instigator) sequence from the 3' direction. Cuts ssDNA a few nucleotides 3' to the Chi site. The properties and activities of the enzyme are changed at Chi. The Chi-altered holoenzyme produces a long 3'-ssDNA overhang and facilitates RecA-binding to the ssDNA for homologous DNA recombination and repair. Holoenzyme degrades any linearized DNA that is unable to undergo homologous recombination. In the holoenzyme this subunit contributes ATPase, 3'-5' helicase, exonuclease activity and loads RecA onto ssDNA.</text>
</comment>
<evidence type="ECO:0000256" key="2">
    <source>
        <dbReference type="ARBA" id="ARBA00022723"/>
    </source>
</evidence>
<sequence>MAPTDIDLDVFSCSLDGIGLIEASAGTGKTWNICGLYLRQLLERDLQVGSLLVVTFTKAATAELSTRIRDRIVDTLRVLDGGDAGPDPFVPQLIATVSAAGIDHALMSQRLRHALQTFDEAAIFTIHGFCQRALADTPFAAVLPYAVELVEDDSALRLEVAQDFWRREIASGALPPVLVELLVQRGDCPETWAAQLRAAMGRPLAQVRWDEAPAQNELDAACDALVLAYDEAVAQWADADAAMAALGVALDGLNKNSYKPETVERARQQWDDWLGAGNALHALPAEKDRKLHLLAAETLSDKTTKDGLKRGISPPQHDFFDAASALLEARARAEEGLEAARLQLLRRFLEHGAEDLRRRKRERRLISFDDILWNAYEALHSGTQSWLAAALHARYPVALIDEFQDTDPLQFAIFDRIYRHDGRHGSLFLVGDPKQAIYSFRSADLFTYLSARDKADTRYSLGRNQRSIPTLIEACNRLFGANPAVFMLRGLDYRAVGSGERKRAPLEDQTHSGTSPAALRLWRIPRDEAQEGEEGGDRLPRAVAMQRSAAATAAEIARLLAAGARGAVRIGDRGLAPGDIAVLVRSHSQGARMRQALARMGVVSVELSQASVFVTEDAEELERVLLAISEPARERRVKAALATTLMGRDALALAALADDEAALLDVLDRFAAWRDAWLRHGFGVMLRRWMADDGVAARLLARDDGERRLTNLMHLAELLQQAAGSASPEVLLRTLATRRTDGSGGEAAQLRLESDRNLVQIITIHRAKGLEYGVVFCPFLFDGYPSKGDSGPMRAWHDDDDQLILDYRMASAADKEIAARQQRERQAEDMRLIYVALTRAVHRCYLTVGCYATMSFGRPSYSEGARSLLNWMVAGAEHGLEKWCEAKLSPAEVDAQWRSLVGRSVLDGKPVMALEDLPDGSGDPLAPAEAGGRTPRAQRPPQIPSGWRMGSFSALISGASHESAALDHDARILPQLAQADDETAAEADAGVLLPPAADDILRFPRGPAAGDCLHAAFENVDFTDSGTWDDAIAAALRAHPQPAANAAEAERHPRMLRHLLEDVLATTLVDEAGRAPLVLSRIPKKQRMVELGFQLPAPQLSAVRLNAWLADKGYRMPRLGFSDLAGYLKGFIDLVFEHDGRFWVLDWKSNHLGERPADYGPAALEGAMQSHGYHLQHLLYTVALHRHLARSLPDYDYDTHFGGVLYLFVRGVRPGWQAGGQPAGVFRHRAPRRVIEALDDLLAARATVDGVAH</sequence>
<dbReference type="EC" id="5.6.2.4" evidence="15"/>
<dbReference type="PROSITE" id="PS51198">
    <property type="entry name" value="UVRD_HELICASE_ATP_BIND"/>
    <property type="match status" value="1"/>
</dbReference>
<evidence type="ECO:0000259" key="19">
    <source>
        <dbReference type="PROSITE" id="PS51217"/>
    </source>
</evidence>
<comment type="catalytic activity">
    <reaction evidence="14 15">
        <text>ATP + H2O = ADP + phosphate + H(+)</text>
        <dbReference type="Rhea" id="RHEA:13065"/>
        <dbReference type="ChEBI" id="CHEBI:15377"/>
        <dbReference type="ChEBI" id="CHEBI:15378"/>
        <dbReference type="ChEBI" id="CHEBI:30616"/>
        <dbReference type="ChEBI" id="CHEBI:43474"/>
        <dbReference type="ChEBI" id="CHEBI:456216"/>
        <dbReference type="EC" id="5.6.2.4"/>
    </reaction>
</comment>
<organism evidence="20 21">
    <name type="scientific">Parazoarcus communis</name>
    <dbReference type="NCBI Taxonomy" id="41977"/>
    <lineage>
        <taxon>Bacteria</taxon>
        <taxon>Pseudomonadati</taxon>
        <taxon>Pseudomonadota</taxon>
        <taxon>Betaproteobacteria</taxon>
        <taxon>Rhodocyclales</taxon>
        <taxon>Zoogloeaceae</taxon>
        <taxon>Parazoarcus</taxon>
    </lineage>
</organism>
<evidence type="ECO:0000256" key="7">
    <source>
        <dbReference type="ARBA" id="ARBA00022839"/>
    </source>
</evidence>
<comment type="domain">
    <text evidence="15">The N-terminal DNA-binding domain is a ssDNA-dependent ATPase and has ATP-dependent 3'-5' helicase function. This domain interacts with RecC.</text>
</comment>
<evidence type="ECO:0000256" key="15">
    <source>
        <dbReference type="HAMAP-Rule" id="MF_01485"/>
    </source>
</evidence>
<dbReference type="Pfam" id="PF12705">
    <property type="entry name" value="PDDEXK_1"/>
    <property type="match status" value="1"/>
</dbReference>